<sequence length="253" mass="29334">MVRIEMAQHDYQIHRDKYERLRSDVTIKLKFLEENKVKVMHKQLLLFHNAISAYFAGNQQQLEQTLIQFNVKLKPPGSDKPSWLEEHVDINQSITQWTVHITAPCDKLHTKHSQQTTPVSQSSSCSGKGVEVTWACRSHAGSFDIQLVLPSLMSPFPLEDWELKAGKEGNSTGSLPVKSECIIPTEKILDTTAAPLSFNNKLFPKRCNQEVLPLRPRCWYHLHHHHHHHHHHHLLRHHRPLLHHHLPLAFLHP</sequence>
<organism evidence="3 4">
    <name type="scientific">Pleuronectes platessa</name>
    <name type="common">European plaice</name>
    <dbReference type="NCBI Taxonomy" id="8262"/>
    <lineage>
        <taxon>Eukaryota</taxon>
        <taxon>Metazoa</taxon>
        <taxon>Chordata</taxon>
        <taxon>Craniata</taxon>
        <taxon>Vertebrata</taxon>
        <taxon>Euteleostomi</taxon>
        <taxon>Actinopterygii</taxon>
        <taxon>Neopterygii</taxon>
        <taxon>Teleostei</taxon>
        <taxon>Neoteleostei</taxon>
        <taxon>Acanthomorphata</taxon>
        <taxon>Carangaria</taxon>
        <taxon>Pleuronectiformes</taxon>
        <taxon>Pleuronectoidei</taxon>
        <taxon>Pleuronectidae</taxon>
        <taxon>Pleuronectes</taxon>
    </lineage>
</organism>
<dbReference type="InterPro" id="IPR027267">
    <property type="entry name" value="AH/BAR_dom_sf"/>
</dbReference>
<evidence type="ECO:0000313" key="4">
    <source>
        <dbReference type="Proteomes" id="UP001153269"/>
    </source>
</evidence>
<dbReference type="EMBL" id="CADEAL010000801">
    <property type="protein sequence ID" value="CAB1425399.1"/>
    <property type="molecule type" value="Genomic_DNA"/>
</dbReference>
<evidence type="ECO:0000313" key="3">
    <source>
        <dbReference type="EMBL" id="CAB1425399.1"/>
    </source>
</evidence>
<proteinExistence type="predicted"/>
<feature type="domain" description="AH" evidence="2">
    <location>
        <begin position="1"/>
        <end position="67"/>
    </location>
</feature>
<dbReference type="GO" id="GO:0005543">
    <property type="term" value="F:phospholipid binding"/>
    <property type="evidence" value="ECO:0007669"/>
    <property type="project" value="TreeGrafter"/>
</dbReference>
<dbReference type="InterPro" id="IPR010504">
    <property type="entry name" value="AH_dom"/>
</dbReference>
<gene>
    <name evidence="3" type="ORF">PLEPLA_LOCUS13329</name>
</gene>
<dbReference type="Pfam" id="PF06456">
    <property type="entry name" value="Arfaptin"/>
    <property type="match status" value="1"/>
</dbReference>
<name>A0A9N7U832_PLEPL</name>
<keyword evidence="4" id="KW-1185">Reference proteome</keyword>
<protein>
    <recommendedName>
        <fullName evidence="2">AH domain-containing protein</fullName>
    </recommendedName>
</protein>
<accession>A0A9N7U832</accession>
<dbReference type="Proteomes" id="UP001153269">
    <property type="component" value="Unassembled WGS sequence"/>
</dbReference>
<feature type="coiled-coil region" evidence="1">
    <location>
        <begin position="4"/>
        <end position="35"/>
    </location>
</feature>
<dbReference type="PANTHER" id="PTHR12141:SF3">
    <property type="entry name" value="ARFAPTIN-2"/>
    <property type="match status" value="1"/>
</dbReference>
<dbReference type="InterPro" id="IPR030798">
    <property type="entry name" value="Arfaptin_fam"/>
</dbReference>
<dbReference type="GO" id="GO:0006886">
    <property type="term" value="P:intracellular protein transport"/>
    <property type="evidence" value="ECO:0007669"/>
    <property type="project" value="TreeGrafter"/>
</dbReference>
<comment type="caution">
    <text evidence="3">The sequence shown here is derived from an EMBL/GenBank/DDBJ whole genome shotgun (WGS) entry which is preliminary data.</text>
</comment>
<reference evidence="3" key="1">
    <citation type="submission" date="2020-03" db="EMBL/GenBank/DDBJ databases">
        <authorList>
            <person name="Weist P."/>
        </authorList>
    </citation>
    <scope>NUCLEOTIDE SEQUENCE</scope>
</reference>
<evidence type="ECO:0000256" key="1">
    <source>
        <dbReference type="SAM" id="Coils"/>
    </source>
</evidence>
<dbReference type="GO" id="GO:0034315">
    <property type="term" value="P:regulation of Arp2/3 complex-mediated actin nucleation"/>
    <property type="evidence" value="ECO:0007669"/>
    <property type="project" value="TreeGrafter"/>
</dbReference>
<dbReference type="AlphaFoldDB" id="A0A9N7U832"/>
<dbReference type="Gene3D" id="1.20.1270.60">
    <property type="entry name" value="Arfaptin homology (AH) domain/BAR domain"/>
    <property type="match status" value="1"/>
</dbReference>
<keyword evidence="1" id="KW-0175">Coiled coil</keyword>
<dbReference type="GO" id="GO:0019904">
    <property type="term" value="F:protein domain specific binding"/>
    <property type="evidence" value="ECO:0007669"/>
    <property type="project" value="InterPro"/>
</dbReference>
<dbReference type="GO" id="GO:0032588">
    <property type="term" value="C:trans-Golgi network membrane"/>
    <property type="evidence" value="ECO:0007669"/>
    <property type="project" value="TreeGrafter"/>
</dbReference>
<evidence type="ECO:0000259" key="2">
    <source>
        <dbReference type="PROSITE" id="PS50870"/>
    </source>
</evidence>
<dbReference type="PANTHER" id="PTHR12141">
    <property type="entry name" value="ARFAPTIN-RELATED"/>
    <property type="match status" value="1"/>
</dbReference>
<dbReference type="PROSITE" id="PS50870">
    <property type="entry name" value="AH"/>
    <property type="match status" value="1"/>
</dbReference>
<dbReference type="SUPFAM" id="SSF103657">
    <property type="entry name" value="BAR/IMD domain-like"/>
    <property type="match status" value="1"/>
</dbReference>